<reference evidence="1" key="2">
    <citation type="journal article" date="2015" name="Fish Shellfish Immunol.">
        <title>Early steps in the European eel (Anguilla anguilla)-Vibrio vulnificus interaction in the gills: Role of the RtxA13 toxin.</title>
        <authorList>
            <person name="Callol A."/>
            <person name="Pajuelo D."/>
            <person name="Ebbesson L."/>
            <person name="Teles M."/>
            <person name="MacKenzie S."/>
            <person name="Amaro C."/>
        </authorList>
    </citation>
    <scope>NUCLEOTIDE SEQUENCE</scope>
</reference>
<accession>A0A0E9RB75</accession>
<dbReference type="EMBL" id="GBXM01082530">
    <property type="protein sequence ID" value="JAH26047.1"/>
    <property type="molecule type" value="Transcribed_RNA"/>
</dbReference>
<proteinExistence type="predicted"/>
<sequence length="52" mass="5639">MRFSSRCGKLSNLPSLSIFGKNDKITTFKCIYDRTLNGGCPGDTGGGRKHCV</sequence>
<protein>
    <submittedName>
        <fullName evidence="1">Uncharacterized protein</fullName>
    </submittedName>
</protein>
<organism evidence="1">
    <name type="scientific">Anguilla anguilla</name>
    <name type="common">European freshwater eel</name>
    <name type="synonym">Muraena anguilla</name>
    <dbReference type="NCBI Taxonomy" id="7936"/>
    <lineage>
        <taxon>Eukaryota</taxon>
        <taxon>Metazoa</taxon>
        <taxon>Chordata</taxon>
        <taxon>Craniata</taxon>
        <taxon>Vertebrata</taxon>
        <taxon>Euteleostomi</taxon>
        <taxon>Actinopterygii</taxon>
        <taxon>Neopterygii</taxon>
        <taxon>Teleostei</taxon>
        <taxon>Anguilliformes</taxon>
        <taxon>Anguillidae</taxon>
        <taxon>Anguilla</taxon>
    </lineage>
</organism>
<reference evidence="1" key="1">
    <citation type="submission" date="2014-11" db="EMBL/GenBank/DDBJ databases">
        <authorList>
            <person name="Amaro Gonzalez C."/>
        </authorList>
    </citation>
    <scope>NUCLEOTIDE SEQUENCE</scope>
</reference>
<dbReference type="AlphaFoldDB" id="A0A0E9RB75"/>
<evidence type="ECO:0000313" key="1">
    <source>
        <dbReference type="EMBL" id="JAH26047.1"/>
    </source>
</evidence>
<name>A0A0E9RB75_ANGAN</name>